<evidence type="ECO:0000256" key="1">
    <source>
        <dbReference type="SAM" id="Phobius"/>
    </source>
</evidence>
<organism evidence="2">
    <name type="scientific">Dendrolimus kikuchii nucleopolyhedrovirus</name>
    <dbReference type="NCBI Taxonomy" id="1219875"/>
    <lineage>
        <taxon>Viruses</taxon>
        <taxon>Viruses incertae sedis</taxon>
        <taxon>Naldaviricetes</taxon>
        <taxon>Lefavirales</taxon>
        <taxon>Baculoviridae</taxon>
        <taxon>Alphabaculovirus</taxon>
    </lineage>
</organism>
<dbReference type="InterPro" id="IPR022048">
    <property type="entry name" value="Envelope_fusion-like"/>
</dbReference>
<evidence type="ECO:0000313" key="2">
    <source>
        <dbReference type="EMBL" id="AFS52005.1"/>
    </source>
</evidence>
<keyword evidence="1" id="KW-1133">Transmembrane helix</keyword>
<reference evidence="2" key="1">
    <citation type="submission" date="2012-06" db="EMBL/GenBank/DDBJ databases">
        <title>Genomic sequencing and analysis of the Dendrolimus kikuchii nucleopolyhedrovirus.</title>
        <authorList>
            <person name="Yang M.M."/>
        </authorList>
    </citation>
    <scope>NUCLEOTIDE SEQUENCE</scope>
    <source>
        <strain evidence="2">YN</strain>
    </source>
</reference>
<name>V9LT11_9ABAC</name>
<keyword evidence="1" id="KW-0812">Transmembrane</keyword>
<accession>V9LT11</accession>
<protein>
    <submittedName>
        <fullName evidence="2">DekiORF128</fullName>
    </submittedName>
</protein>
<feature type="transmembrane region" description="Helical" evidence="1">
    <location>
        <begin position="633"/>
        <end position="656"/>
    </location>
</feature>
<keyword evidence="1" id="KW-0472">Membrane</keyword>
<dbReference type="Pfam" id="PF12259">
    <property type="entry name" value="Baculo_F"/>
    <property type="match status" value="1"/>
</dbReference>
<proteinExistence type="predicted"/>
<sequence length="736" mass="82420">MELPHERRRLPFIVMTLVVAAAAAAAADESNYFSYTSITKGAGILFERMGGVRHYVPEERYTFVRKLNFLPLVQNLHDLKSGINTYQRNYTITCGHPVGLFNYKKADILRGRINKLLKSITPLNKDYVSYTWDDGDNNTLSNDVFDSLDMEFDYADSRELKTMRTAAAAAAATAAADRLRHWSELSANEANALMRRSTSEKNVAILPQFDTINVTEKYSEYTRCLVTNHTKHNNCMFAESMMKLMLKKIDDIVAQVKVLERIVKQVNRNKLNASNTIMDDDTLLAAMNTSASALHARGLAWAVDLSRPRSDSFDLSAVYKLHLYADKDYSIALFVLMPLLRNITTVYNLYRFVTLPFCVKQRCLLVIPTNEYAVISASKNYYMAMDGDTVQRTCTQFNSAADDDGDEYLCLERRDAPPVATMNSNVCEIEMYMGRRIDDMDTLCDVRMASVDRNSAHVCTVVESNKWLYVADTDAATTINFLCTAANGTVAGALTASRGLGVVSRLQPHTCTLRMNSGIVAVAASRRHATTTYWPRKRVFNFNDYINASLLSGVYIKSLPTLDNFTRVALLSLKTKFNVKNYTIAPIRFFAPSKIYTLNASGKNGGDGGDGGGGNNNRNFVIIDKEKTNTHSFVLTIIIVVSVLSLVLVIFVIFFYRGGVRNVCCRQTNNAVVKYCHQNNDAQPIVTVYSGAAAASAVEFDHDNFTYLRRSRERDALLSNNNNTPSLYPMIIKQIK</sequence>
<dbReference type="EMBL" id="JX193905">
    <property type="protein sequence ID" value="AFS52005.1"/>
    <property type="molecule type" value="Genomic_DNA"/>
</dbReference>